<dbReference type="InterPro" id="IPR009000">
    <property type="entry name" value="Transl_B-barrel_sf"/>
</dbReference>
<dbReference type="InterPro" id="IPR056792">
    <property type="entry name" value="PRC_RimM"/>
</dbReference>
<sequence length="183" mass="19446">MHVVIGRIGRAHGIRGELNVDIRTDEPDRRFAPGSSVVCGSRTLTVASARHHGGRLVVAFAEVPDRNAAELLHGTVLEAVVDPDDTPDDPDEFYDHQLVGLEVRGEGAPDGDHVVVGTVTGLVHLPHQDTLTVDIDGREVFIPFVTELVPVVDVAGGFVTVKDVEGLLDPSRAENAASDLVGD</sequence>
<comment type="similarity">
    <text evidence="5">Belongs to the RimM family.</text>
</comment>
<keyword evidence="9" id="KW-1185">Reference proteome</keyword>
<comment type="function">
    <text evidence="5">An accessory protein needed during the final step in the assembly of 30S ribosomal subunit, possibly for assembly of the head region. Essential for efficient processing of 16S rRNA. May be needed both before and after RbfA during the maturation of 16S rRNA. It has affinity for free ribosomal 30S subunits but not for 70S ribosomes.</text>
</comment>
<evidence type="ECO:0000256" key="5">
    <source>
        <dbReference type="HAMAP-Rule" id="MF_00014"/>
    </source>
</evidence>
<proteinExistence type="inferred from homology"/>
<evidence type="ECO:0000256" key="3">
    <source>
        <dbReference type="ARBA" id="ARBA00022552"/>
    </source>
</evidence>
<dbReference type="PANTHER" id="PTHR33692">
    <property type="entry name" value="RIBOSOME MATURATION FACTOR RIMM"/>
    <property type="match status" value="1"/>
</dbReference>
<dbReference type="AlphaFoldDB" id="A0A641AP41"/>
<dbReference type="HAMAP" id="MF_00014">
    <property type="entry name" value="Ribosome_mat_RimM"/>
    <property type="match status" value="1"/>
</dbReference>
<dbReference type="NCBIfam" id="TIGR02273">
    <property type="entry name" value="16S_RimM"/>
    <property type="match status" value="1"/>
</dbReference>
<keyword evidence="2 5" id="KW-0690">Ribosome biogenesis</keyword>
<dbReference type="GO" id="GO:0005840">
    <property type="term" value="C:ribosome"/>
    <property type="evidence" value="ECO:0007669"/>
    <property type="project" value="InterPro"/>
</dbReference>
<name>A0A641AP41_9ACTN</name>
<dbReference type="OrthoDB" id="5381335at2"/>
<dbReference type="Gene3D" id="2.30.30.240">
    <property type="entry name" value="PRC-barrel domain"/>
    <property type="match status" value="1"/>
</dbReference>
<evidence type="ECO:0000259" key="7">
    <source>
        <dbReference type="Pfam" id="PF24986"/>
    </source>
</evidence>
<protein>
    <recommendedName>
        <fullName evidence="5">Ribosome maturation factor RimM</fullName>
    </recommendedName>
</protein>
<evidence type="ECO:0000313" key="8">
    <source>
        <dbReference type="EMBL" id="KAA1376562.1"/>
    </source>
</evidence>
<evidence type="ECO:0000256" key="4">
    <source>
        <dbReference type="ARBA" id="ARBA00023186"/>
    </source>
</evidence>
<evidence type="ECO:0000256" key="2">
    <source>
        <dbReference type="ARBA" id="ARBA00022517"/>
    </source>
</evidence>
<comment type="subunit">
    <text evidence="5">Binds ribosomal protein uS19.</text>
</comment>
<comment type="subcellular location">
    <subcellularLocation>
        <location evidence="5">Cytoplasm</location>
    </subcellularLocation>
</comment>
<reference evidence="8" key="1">
    <citation type="submission" date="2019-09" db="EMBL/GenBank/DDBJ databases">
        <authorList>
            <person name="Li J."/>
        </authorList>
    </citation>
    <scope>NUCLEOTIDE SEQUENCE [LARGE SCALE GENOMIC DNA]</scope>
    <source>
        <strain evidence="8">NRBC 14897</strain>
    </source>
</reference>
<dbReference type="Pfam" id="PF24986">
    <property type="entry name" value="PRC_RimM"/>
    <property type="match status" value="1"/>
</dbReference>
<dbReference type="Pfam" id="PF01782">
    <property type="entry name" value="RimM"/>
    <property type="match status" value="1"/>
</dbReference>
<comment type="caution">
    <text evidence="8">The sequence shown here is derived from an EMBL/GenBank/DDBJ whole genome shotgun (WGS) entry which is preliminary data.</text>
</comment>
<accession>A0A641AP41</accession>
<organism evidence="8 9">
    <name type="scientific">Aeromicrobium fastidiosum</name>
    <dbReference type="NCBI Taxonomy" id="52699"/>
    <lineage>
        <taxon>Bacteria</taxon>
        <taxon>Bacillati</taxon>
        <taxon>Actinomycetota</taxon>
        <taxon>Actinomycetes</taxon>
        <taxon>Propionibacteriales</taxon>
        <taxon>Nocardioidaceae</taxon>
        <taxon>Aeromicrobium</taxon>
    </lineage>
</organism>
<dbReference type="InterPro" id="IPR036976">
    <property type="entry name" value="RimM_N_sf"/>
</dbReference>
<dbReference type="InterPro" id="IPR011033">
    <property type="entry name" value="PRC_barrel-like_sf"/>
</dbReference>
<dbReference type="GO" id="GO:0005737">
    <property type="term" value="C:cytoplasm"/>
    <property type="evidence" value="ECO:0007669"/>
    <property type="project" value="UniProtKB-SubCell"/>
</dbReference>
<dbReference type="GO" id="GO:0043022">
    <property type="term" value="F:ribosome binding"/>
    <property type="evidence" value="ECO:0007669"/>
    <property type="project" value="InterPro"/>
</dbReference>
<evidence type="ECO:0000259" key="6">
    <source>
        <dbReference type="Pfam" id="PF01782"/>
    </source>
</evidence>
<evidence type="ECO:0000313" key="9">
    <source>
        <dbReference type="Proteomes" id="UP001515100"/>
    </source>
</evidence>
<keyword evidence="4 5" id="KW-0143">Chaperone</keyword>
<keyword evidence="1 5" id="KW-0963">Cytoplasm</keyword>
<comment type="domain">
    <text evidence="5">The PRC barrel domain binds ribosomal protein uS19.</text>
</comment>
<gene>
    <name evidence="5 8" type="primary">rimM</name>
    <name evidence="8" type="ORF">ESP62_014180</name>
</gene>
<keyword evidence="3 5" id="KW-0698">rRNA processing</keyword>
<dbReference type="GO" id="GO:0042274">
    <property type="term" value="P:ribosomal small subunit biogenesis"/>
    <property type="evidence" value="ECO:0007669"/>
    <property type="project" value="UniProtKB-UniRule"/>
</dbReference>
<dbReference type="GO" id="GO:0006364">
    <property type="term" value="P:rRNA processing"/>
    <property type="evidence" value="ECO:0007669"/>
    <property type="project" value="UniProtKB-UniRule"/>
</dbReference>
<feature type="domain" description="Ribosome maturation factor RimM PRC barrel" evidence="7">
    <location>
        <begin position="96"/>
        <end position="167"/>
    </location>
</feature>
<evidence type="ECO:0000256" key="1">
    <source>
        <dbReference type="ARBA" id="ARBA00022490"/>
    </source>
</evidence>
<dbReference type="RefSeq" id="WP_129184742.1">
    <property type="nucleotide sequence ID" value="NZ_JAGIOG010000001.1"/>
</dbReference>
<dbReference type="SUPFAM" id="SSF50447">
    <property type="entry name" value="Translation proteins"/>
    <property type="match status" value="1"/>
</dbReference>
<dbReference type="EMBL" id="SDPP02000003">
    <property type="protein sequence ID" value="KAA1376562.1"/>
    <property type="molecule type" value="Genomic_DNA"/>
</dbReference>
<feature type="domain" description="RimM N-terminal" evidence="6">
    <location>
        <begin position="4"/>
        <end position="78"/>
    </location>
</feature>
<dbReference type="InterPro" id="IPR002676">
    <property type="entry name" value="RimM_N"/>
</dbReference>
<dbReference type="PANTHER" id="PTHR33692:SF1">
    <property type="entry name" value="RIBOSOME MATURATION FACTOR RIMM"/>
    <property type="match status" value="1"/>
</dbReference>
<dbReference type="SUPFAM" id="SSF50346">
    <property type="entry name" value="PRC-barrel domain"/>
    <property type="match status" value="1"/>
</dbReference>
<dbReference type="Gene3D" id="2.40.30.60">
    <property type="entry name" value="RimM"/>
    <property type="match status" value="1"/>
</dbReference>
<dbReference type="Proteomes" id="UP001515100">
    <property type="component" value="Unassembled WGS sequence"/>
</dbReference>
<dbReference type="InterPro" id="IPR011961">
    <property type="entry name" value="RimM"/>
</dbReference>